<feature type="compositionally biased region" description="Basic and acidic residues" evidence="5">
    <location>
        <begin position="15"/>
        <end position="31"/>
    </location>
</feature>
<keyword evidence="1" id="KW-0479">Metal-binding</keyword>
<dbReference type="InterPro" id="IPR040107">
    <property type="entry name" value="Snu23"/>
</dbReference>
<feature type="domain" description="U1-type" evidence="6">
    <location>
        <begin position="96"/>
        <end position="130"/>
    </location>
</feature>
<dbReference type="OMA" id="AGWYCEA"/>
<gene>
    <name evidence="7" type="ORF">Vbra_18439</name>
</gene>
<keyword evidence="3" id="KW-0862">Zinc</keyword>
<dbReference type="Gene3D" id="3.30.160.60">
    <property type="entry name" value="Classic Zinc Finger"/>
    <property type="match status" value="1"/>
</dbReference>
<evidence type="ECO:0000313" key="7">
    <source>
        <dbReference type="EMBL" id="CEM33047.1"/>
    </source>
</evidence>
<keyword evidence="4" id="KW-0539">Nucleus</keyword>
<feature type="compositionally biased region" description="Basic residues" evidence="5">
    <location>
        <begin position="181"/>
        <end position="193"/>
    </location>
</feature>
<dbReference type="PANTHER" id="PTHR45986">
    <property type="entry name" value="ZINC FINGER MATRIN-TYPE PROTEIN 2"/>
    <property type="match status" value="1"/>
</dbReference>
<keyword evidence="2" id="KW-0863">Zinc-finger</keyword>
<dbReference type="GO" id="GO:0005681">
    <property type="term" value="C:spliceosomal complex"/>
    <property type="evidence" value="ECO:0007669"/>
    <property type="project" value="InterPro"/>
</dbReference>
<feature type="region of interest" description="Disordered" evidence="5">
    <location>
        <begin position="175"/>
        <end position="261"/>
    </location>
</feature>
<sequence length="277" mass="31006">MSDDDSPRQSKSKSKPREQTDKSGRKVWDKEYYAKRAKERAEDEEILALVPESKKKKVAPPPQERQPLKERHDFIDLEERVGKTQVVTQFTPKQQQGGYWCSVCECLIKDSQAYLDHVNGKRHNRMLGMTMRVERVDVNRVKDRLASLKRSGEADTSAAPVQVDDIQQRLRQLQEQEEEKKRRKRERRSKKHKTEAADDIGDGVKEEPRAIKDEPQEAAAGVEREGQGGVRVKTEPEEDEKGGSAAGAAADGGGGGGDAEEDLMKLMGLPVGFTAGV</sequence>
<dbReference type="PANTHER" id="PTHR45986:SF1">
    <property type="entry name" value="ZINC FINGER MATRIN-TYPE PROTEIN 2"/>
    <property type="match status" value="1"/>
</dbReference>
<dbReference type="GO" id="GO:0003676">
    <property type="term" value="F:nucleic acid binding"/>
    <property type="evidence" value="ECO:0007669"/>
    <property type="project" value="InterPro"/>
</dbReference>
<dbReference type="GO" id="GO:0008270">
    <property type="term" value="F:zinc ion binding"/>
    <property type="evidence" value="ECO:0007669"/>
    <property type="project" value="UniProtKB-KW"/>
</dbReference>
<dbReference type="FunCoup" id="A0A0G4GR89">
    <property type="interactions" value="373"/>
</dbReference>
<dbReference type="InParanoid" id="A0A0G4GR89"/>
<evidence type="ECO:0000256" key="5">
    <source>
        <dbReference type="SAM" id="MobiDB-lite"/>
    </source>
</evidence>
<dbReference type="VEuPathDB" id="CryptoDB:Vbra_18439"/>
<organism evidence="7 8">
    <name type="scientific">Vitrella brassicaformis (strain CCMP3155)</name>
    <dbReference type="NCBI Taxonomy" id="1169540"/>
    <lineage>
        <taxon>Eukaryota</taxon>
        <taxon>Sar</taxon>
        <taxon>Alveolata</taxon>
        <taxon>Colpodellida</taxon>
        <taxon>Vitrellaceae</taxon>
        <taxon>Vitrella</taxon>
    </lineage>
</organism>
<dbReference type="GO" id="GO:0000398">
    <property type="term" value="P:mRNA splicing, via spliceosome"/>
    <property type="evidence" value="ECO:0007669"/>
    <property type="project" value="InterPro"/>
</dbReference>
<dbReference type="GO" id="GO:0046540">
    <property type="term" value="C:U4/U6 x U5 tri-snRNP complex"/>
    <property type="evidence" value="ECO:0007669"/>
    <property type="project" value="TreeGrafter"/>
</dbReference>
<dbReference type="STRING" id="1169540.A0A0G4GR89"/>
<dbReference type="InterPro" id="IPR013087">
    <property type="entry name" value="Znf_C2H2_type"/>
</dbReference>
<protein>
    <recommendedName>
        <fullName evidence="6">U1-type domain-containing protein</fullName>
    </recommendedName>
</protein>
<evidence type="ECO:0000256" key="1">
    <source>
        <dbReference type="ARBA" id="ARBA00022723"/>
    </source>
</evidence>
<dbReference type="EMBL" id="CDMY01000770">
    <property type="protein sequence ID" value="CEM33047.1"/>
    <property type="molecule type" value="Genomic_DNA"/>
</dbReference>
<proteinExistence type="predicted"/>
<evidence type="ECO:0000256" key="2">
    <source>
        <dbReference type="ARBA" id="ARBA00022771"/>
    </source>
</evidence>
<feature type="region of interest" description="Disordered" evidence="5">
    <location>
        <begin position="1"/>
        <end position="31"/>
    </location>
</feature>
<dbReference type="InterPro" id="IPR036236">
    <property type="entry name" value="Znf_C2H2_sf"/>
</dbReference>
<feature type="compositionally biased region" description="Basic and acidic residues" evidence="5">
    <location>
        <begin position="202"/>
        <end position="215"/>
    </location>
</feature>
<name>A0A0G4GR89_VITBC</name>
<dbReference type="InterPro" id="IPR003604">
    <property type="entry name" value="Matrin/U1-like-C_Znf_C2H2"/>
</dbReference>
<reference evidence="7 8" key="1">
    <citation type="submission" date="2014-11" db="EMBL/GenBank/DDBJ databases">
        <authorList>
            <person name="Zhu J."/>
            <person name="Qi W."/>
            <person name="Song R."/>
        </authorList>
    </citation>
    <scope>NUCLEOTIDE SEQUENCE [LARGE SCALE GENOMIC DNA]</scope>
</reference>
<dbReference type="SMART" id="SM00451">
    <property type="entry name" value="ZnF_U1"/>
    <property type="match status" value="1"/>
</dbReference>
<evidence type="ECO:0000256" key="3">
    <source>
        <dbReference type="ARBA" id="ARBA00022833"/>
    </source>
</evidence>
<dbReference type="Pfam" id="PF12874">
    <property type="entry name" value="zf-met"/>
    <property type="match status" value="1"/>
</dbReference>
<accession>A0A0G4GR89</accession>
<dbReference type="PhylomeDB" id="A0A0G4GR89"/>
<keyword evidence="8" id="KW-1185">Reference proteome</keyword>
<evidence type="ECO:0000313" key="8">
    <source>
        <dbReference type="Proteomes" id="UP000041254"/>
    </source>
</evidence>
<dbReference type="AlphaFoldDB" id="A0A0G4GR89"/>
<evidence type="ECO:0000259" key="6">
    <source>
        <dbReference type="SMART" id="SM00451"/>
    </source>
</evidence>
<dbReference type="SUPFAM" id="SSF57667">
    <property type="entry name" value="beta-beta-alpha zinc fingers"/>
    <property type="match status" value="1"/>
</dbReference>
<dbReference type="Proteomes" id="UP000041254">
    <property type="component" value="Unassembled WGS sequence"/>
</dbReference>
<dbReference type="OrthoDB" id="30343at2759"/>
<evidence type="ECO:0000256" key="4">
    <source>
        <dbReference type="ARBA" id="ARBA00023242"/>
    </source>
</evidence>
<dbReference type="FunFam" id="3.30.160.60:FF:000491">
    <property type="entry name" value="zinc finger matrin-type protein 2-like"/>
    <property type="match status" value="1"/>
</dbReference>